<keyword evidence="3" id="KW-0255">Endonuclease</keyword>
<accession>A0A5B8XMF3</accession>
<evidence type="ECO:0000256" key="1">
    <source>
        <dbReference type="SAM" id="MobiDB-lite"/>
    </source>
</evidence>
<dbReference type="SUPFAM" id="SSF56219">
    <property type="entry name" value="DNase I-like"/>
    <property type="match status" value="1"/>
</dbReference>
<dbReference type="EMBL" id="CP042467">
    <property type="protein sequence ID" value="QED26297.1"/>
    <property type="molecule type" value="Genomic_DNA"/>
</dbReference>
<keyword evidence="4" id="KW-1185">Reference proteome</keyword>
<dbReference type="PANTHER" id="PTHR42834">
    <property type="entry name" value="ENDONUCLEASE/EXONUCLEASE/PHOSPHATASE FAMILY PROTEIN (AFU_ORTHOLOGUE AFUA_3G09210)"/>
    <property type="match status" value="1"/>
</dbReference>
<organism evidence="3 4">
    <name type="scientific">Microvenator marinus</name>
    <dbReference type="NCBI Taxonomy" id="2600177"/>
    <lineage>
        <taxon>Bacteria</taxon>
        <taxon>Deltaproteobacteria</taxon>
        <taxon>Bradymonadales</taxon>
        <taxon>Microvenatoraceae</taxon>
        <taxon>Microvenator</taxon>
    </lineage>
</organism>
<keyword evidence="3" id="KW-0269">Exonuclease</keyword>
<protein>
    <submittedName>
        <fullName evidence="3">Endonuclease/exonuclease/phosphatase family protein</fullName>
    </submittedName>
</protein>
<dbReference type="Pfam" id="PF19580">
    <property type="entry name" value="Exo_endo_phos_3"/>
    <property type="match status" value="1"/>
</dbReference>
<dbReference type="Proteomes" id="UP000321595">
    <property type="component" value="Chromosome"/>
</dbReference>
<sequence length="317" mass="34648">MQRISWILVLSFLATACGDGTEGTTPVDTPDLDFPDSDEPVEDMGTPDGPRFKVVTFNTQRFFDTVCQSNNCGANSFEDQKSQAEFDFKLSQVVSSIEEMNADAVLLQEIENETVMDAIQGALEVPFEVAVMGEIGTSASLDVVVLSRGEFIETRTHRENPIYRPDGSRTSFAREFLEVHVDVDGERVVLFSSHFRSQRDDDPGRRIAEAEAGRTIVKSTAAEFPDALVVWGGDLNDTPDSDTLSPVVSDPALNLLTETDFWSYQFNSQRQHIDHLILAENGGGAYDEGTLEQFLDAGGGFGGSDHAAVGATFLMVD</sequence>
<dbReference type="InterPro" id="IPR005135">
    <property type="entry name" value="Endo/exonuclease/phosphatase"/>
</dbReference>
<dbReference type="KEGG" id="bbae:FRD01_03295"/>
<keyword evidence="3" id="KW-0540">Nuclease</keyword>
<dbReference type="GO" id="GO:0004519">
    <property type="term" value="F:endonuclease activity"/>
    <property type="evidence" value="ECO:0007669"/>
    <property type="project" value="UniProtKB-KW"/>
</dbReference>
<gene>
    <name evidence="3" type="ORF">FRD01_03295</name>
</gene>
<dbReference type="PANTHER" id="PTHR42834:SF1">
    <property type="entry name" value="ENDONUCLEASE_EXONUCLEASE_PHOSPHATASE FAMILY PROTEIN (AFU_ORTHOLOGUE AFUA_3G09210)"/>
    <property type="match status" value="1"/>
</dbReference>
<feature type="compositionally biased region" description="Acidic residues" evidence="1">
    <location>
        <begin position="30"/>
        <end position="42"/>
    </location>
</feature>
<feature type="domain" description="Endonuclease/exonuclease/phosphatase" evidence="2">
    <location>
        <begin position="57"/>
        <end position="248"/>
    </location>
</feature>
<keyword evidence="3" id="KW-0378">Hydrolase</keyword>
<dbReference type="GO" id="GO:0004527">
    <property type="term" value="F:exonuclease activity"/>
    <property type="evidence" value="ECO:0007669"/>
    <property type="project" value="UniProtKB-KW"/>
</dbReference>
<dbReference type="Gene3D" id="3.60.10.10">
    <property type="entry name" value="Endonuclease/exonuclease/phosphatase"/>
    <property type="match status" value="1"/>
</dbReference>
<name>A0A5B8XMF3_9DELT</name>
<dbReference type="PROSITE" id="PS51257">
    <property type="entry name" value="PROKAR_LIPOPROTEIN"/>
    <property type="match status" value="1"/>
</dbReference>
<evidence type="ECO:0000313" key="3">
    <source>
        <dbReference type="EMBL" id="QED26297.1"/>
    </source>
</evidence>
<dbReference type="AlphaFoldDB" id="A0A5B8XMF3"/>
<dbReference type="InterPro" id="IPR036691">
    <property type="entry name" value="Endo/exonu/phosph_ase_sf"/>
</dbReference>
<dbReference type="RefSeq" id="WP_146957622.1">
    <property type="nucleotide sequence ID" value="NZ_CP042467.1"/>
</dbReference>
<evidence type="ECO:0000259" key="2">
    <source>
        <dbReference type="Pfam" id="PF19580"/>
    </source>
</evidence>
<proteinExistence type="predicted"/>
<evidence type="ECO:0000313" key="4">
    <source>
        <dbReference type="Proteomes" id="UP000321595"/>
    </source>
</evidence>
<reference evidence="3 4" key="1">
    <citation type="submission" date="2019-08" db="EMBL/GenBank/DDBJ databases">
        <authorList>
            <person name="Liang Q."/>
        </authorList>
    </citation>
    <scope>NUCLEOTIDE SEQUENCE [LARGE SCALE GENOMIC DNA]</scope>
    <source>
        <strain evidence="3 4">V1718</strain>
    </source>
</reference>
<feature type="region of interest" description="Disordered" evidence="1">
    <location>
        <begin position="20"/>
        <end position="49"/>
    </location>
</feature>
<dbReference type="OrthoDB" id="1398885at2"/>